<dbReference type="SUPFAM" id="SSF47413">
    <property type="entry name" value="lambda repressor-like DNA-binding domains"/>
    <property type="match status" value="1"/>
</dbReference>
<dbReference type="RefSeq" id="WP_386253304.1">
    <property type="nucleotide sequence ID" value="NZ_JBHTRV010000057.1"/>
</dbReference>
<feature type="domain" description="HTH cro/C1-type" evidence="1">
    <location>
        <begin position="34"/>
        <end position="77"/>
    </location>
</feature>
<keyword evidence="3" id="KW-1185">Reference proteome</keyword>
<evidence type="ECO:0000259" key="1">
    <source>
        <dbReference type="PROSITE" id="PS50943"/>
    </source>
</evidence>
<dbReference type="CDD" id="cd00093">
    <property type="entry name" value="HTH_XRE"/>
    <property type="match status" value="1"/>
</dbReference>
<reference evidence="2 3" key="1">
    <citation type="submission" date="2024-09" db="EMBL/GenBank/DDBJ databases">
        <title>The Natural Products Discovery Center: Release of the First 8490 Sequenced Strains for Exploring Actinobacteria Biosynthetic Diversity.</title>
        <authorList>
            <person name="Kalkreuter E."/>
            <person name="Kautsar S.A."/>
            <person name="Yang D."/>
            <person name="Bader C.D."/>
            <person name="Teijaro C.N."/>
            <person name="Fluegel L."/>
            <person name="Davis C.M."/>
            <person name="Simpson J.R."/>
            <person name="Lauterbach L."/>
            <person name="Steele A.D."/>
            <person name="Gui C."/>
            <person name="Meng S."/>
            <person name="Li G."/>
            <person name="Viehrig K."/>
            <person name="Ye F."/>
            <person name="Su P."/>
            <person name="Kiefer A.F."/>
            <person name="Nichols A."/>
            <person name="Cepeda A.J."/>
            <person name="Yan W."/>
            <person name="Fan B."/>
            <person name="Jiang Y."/>
            <person name="Adhikari A."/>
            <person name="Zheng C.-J."/>
            <person name="Schuster L."/>
            <person name="Cowan T.M."/>
            <person name="Smanski M.J."/>
            <person name="Chevrette M.G."/>
            <person name="De Carvalho L.P.S."/>
            <person name="Shen B."/>
        </authorList>
    </citation>
    <scope>NUCLEOTIDE SEQUENCE [LARGE SCALE GENOMIC DNA]</scope>
    <source>
        <strain evidence="2 3">NPDC056472</strain>
    </source>
</reference>
<dbReference type="Gene3D" id="1.10.260.40">
    <property type="entry name" value="lambda repressor-like DNA-binding domains"/>
    <property type="match status" value="1"/>
</dbReference>
<dbReference type="Pfam" id="PF01381">
    <property type="entry name" value="HTH_3"/>
    <property type="match status" value="1"/>
</dbReference>
<gene>
    <name evidence="2" type="ORF">ACFQ63_38785</name>
</gene>
<sequence length="125" mass="13558">MSGSHHPQQPAAFSDWLTGEMRLRGYDIDQRGEQARFARDADLHPGILSRLLKGGTDPDIRTARIIAQALNYPPTRVLIAAGLLATEEERSTGLTKHDHLKALTDGDSAADAAVIAVLRATGHWP</sequence>
<organism evidence="2 3">
    <name type="scientific">Streptomyces wedmorensis</name>
    <dbReference type="NCBI Taxonomy" id="43759"/>
    <lineage>
        <taxon>Bacteria</taxon>
        <taxon>Bacillati</taxon>
        <taxon>Actinomycetota</taxon>
        <taxon>Actinomycetes</taxon>
        <taxon>Kitasatosporales</taxon>
        <taxon>Streptomycetaceae</taxon>
        <taxon>Streptomyces</taxon>
    </lineage>
</organism>
<accession>A0ABW6J9V7</accession>
<dbReference type="PROSITE" id="PS50943">
    <property type="entry name" value="HTH_CROC1"/>
    <property type="match status" value="1"/>
</dbReference>
<dbReference type="EMBL" id="JBHTRV010000057">
    <property type="protein sequence ID" value="MFE5985614.1"/>
    <property type="molecule type" value="Genomic_DNA"/>
</dbReference>
<evidence type="ECO:0000313" key="2">
    <source>
        <dbReference type="EMBL" id="MFE5985614.1"/>
    </source>
</evidence>
<evidence type="ECO:0000313" key="3">
    <source>
        <dbReference type="Proteomes" id="UP001600424"/>
    </source>
</evidence>
<protein>
    <submittedName>
        <fullName evidence="2">Helix-turn-helix domain-containing protein</fullName>
    </submittedName>
</protein>
<proteinExistence type="predicted"/>
<dbReference type="Proteomes" id="UP001600424">
    <property type="component" value="Unassembled WGS sequence"/>
</dbReference>
<dbReference type="InterPro" id="IPR010982">
    <property type="entry name" value="Lambda_DNA-bd_dom_sf"/>
</dbReference>
<name>A0ABW6J9V7_STRWE</name>
<dbReference type="InterPro" id="IPR001387">
    <property type="entry name" value="Cro/C1-type_HTH"/>
</dbReference>
<comment type="caution">
    <text evidence="2">The sequence shown here is derived from an EMBL/GenBank/DDBJ whole genome shotgun (WGS) entry which is preliminary data.</text>
</comment>